<keyword evidence="2" id="KW-1185">Reference proteome</keyword>
<accession>A0ABP8H4K4</accession>
<proteinExistence type="predicted"/>
<gene>
    <name evidence="1" type="ORF">GCM10023184_28220</name>
</gene>
<evidence type="ECO:0000313" key="1">
    <source>
        <dbReference type="EMBL" id="GAA4334278.1"/>
    </source>
</evidence>
<reference evidence="2" key="1">
    <citation type="journal article" date="2019" name="Int. J. Syst. Evol. Microbiol.">
        <title>The Global Catalogue of Microorganisms (GCM) 10K type strain sequencing project: providing services to taxonomists for standard genome sequencing and annotation.</title>
        <authorList>
            <consortium name="The Broad Institute Genomics Platform"/>
            <consortium name="The Broad Institute Genome Sequencing Center for Infectious Disease"/>
            <person name="Wu L."/>
            <person name="Ma J."/>
        </authorList>
    </citation>
    <scope>NUCLEOTIDE SEQUENCE [LARGE SCALE GENOMIC DNA]</scope>
    <source>
        <strain evidence="2">JCM 17919</strain>
    </source>
</reference>
<evidence type="ECO:0000313" key="2">
    <source>
        <dbReference type="Proteomes" id="UP001501725"/>
    </source>
</evidence>
<organism evidence="1 2">
    <name type="scientific">Flaviaesturariibacter amylovorans</name>
    <dbReference type="NCBI Taxonomy" id="1084520"/>
    <lineage>
        <taxon>Bacteria</taxon>
        <taxon>Pseudomonadati</taxon>
        <taxon>Bacteroidota</taxon>
        <taxon>Chitinophagia</taxon>
        <taxon>Chitinophagales</taxon>
        <taxon>Chitinophagaceae</taxon>
        <taxon>Flaviaestuariibacter</taxon>
    </lineage>
</organism>
<dbReference type="EMBL" id="BAABGY010000008">
    <property type="protein sequence ID" value="GAA4334278.1"/>
    <property type="molecule type" value="Genomic_DNA"/>
</dbReference>
<sequence length="106" mass="12410">MRHPLLYTFMGFHLNALVDQGEHLDYGETTLFIDNRRVIPWLHEKFPGELDLSLFSPDELDRAERYFESMANAVDAERKFGVKKNGLCLLIAYCLEAAQREEKQLY</sequence>
<name>A0ABP8H4K4_9BACT</name>
<comment type="caution">
    <text evidence="1">The sequence shown here is derived from an EMBL/GenBank/DDBJ whole genome shotgun (WGS) entry which is preliminary data.</text>
</comment>
<protein>
    <submittedName>
        <fullName evidence="1">Uncharacterized protein</fullName>
    </submittedName>
</protein>
<dbReference type="RefSeq" id="WP_345256401.1">
    <property type="nucleotide sequence ID" value="NZ_BAABGY010000008.1"/>
</dbReference>
<dbReference type="Proteomes" id="UP001501725">
    <property type="component" value="Unassembled WGS sequence"/>
</dbReference>